<keyword evidence="2 4" id="KW-0472">Membrane</keyword>
<keyword evidence="6" id="KW-0732">Signal</keyword>
<dbReference type="RefSeq" id="WP_253967725.1">
    <property type="nucleotide sequence ID" value="NZ_JAMFTH010000002.1"/>
</dbReference>
<feature type="chain" id="PRO_5040744613" evidence="6">
    <location>
        <begin position="24"/>
        <end position="227"/>
    </location>
</feature>
<keyword evidence="9" id="KW-1185">Reference proteome</keyword>
<dbReference type="PANTHER" id="PTHR30329">
    <property type="entry name" value="STATOR ELEMENT OF FLAGELLAR MOTOR COMPLEX"/>
    <property type="match status" value="1"/>
</dbReference>
<proteinExistence type="predicted"/>
<dbReference type="PROSITE" id="PS51123">
    <property type="entry name" value="OMPA_2"/>
    <property type="match status" value="1"/>
</dbReference>
<evidence type="ECO:0000256" key="5">
    <source>
        <dbReference type="SAM" id="Coils"/>
    </source>
</evidence>
<dbReference type="EMBL" id="JAMFTH010000002">
    <property type="protein sequence ID" value="MCP8899427.1"/>
    <property type="molecule type" value="Genomic_DNA"/>
</dbReference>
<dbReference type="AlphaFoldDB" id="A0A9X2KTP9"/>
<comment type="caution">
    <text evidence="8">The sequence shown here is derived from an EMBL/GenBank/DDBJ whole genome shotgun (WGS) entry which is preliminary data.</text>
</comment>
<dbReference type="Proteomes" id="UP001139319">
    <property type="component" value="Unassembled WGS sequence"/>
</dbReference>
<dbReference type="InterPro" id="IPR036737">
    <property type="entry name" value="OmpA-like_sf"/>
</dbReference>
<evidence type="ECO:0000313" key="9">
    <source>
        <dbReference type="Proteomes" id="UP001139319"/>
    </source>
</evidence>
<feature type="domain" description="OmpA-like" evidence="7">
    <location>
        <begin position="102"/>
        <end position="218"/>
    </location>
</feature>
<evidence type="ECO:0000259" key="7">
    <source>
        <dbReference type="PROSITE" id="PS51123"/>
    </source>
</evidence>
<evidence type="ECO:0000256" key="1">
    <source>
        <dbReference type="ARBA" id="ARBA00004442"/>
    </source>
</evidence>
<dbReference type="CDD" id="cd07185">
    <property type="entry name" value="OmpA_C-like"/>
    <property type="match status" value="1"/>
</dbReference>
<gene>
    <name evidence="8" type="ORF">M6D89_08975</name>
</gene>
<feature type="coiled-coil region" evidence="5">
    <location>
        <begin position="60"/>
        <end position="90"/>
    </location>
</feature>
<evidence type="ECO:0000256" key="3">
    <source>
        <dbReference type="ARBA" id="ARBA00023237"/>
    </source>
</evidence>
<dbReference type="InterPro" id="IPR050330">
    <property type="entry name" value="Bact_OuterMem_StrucFunc"/>
</dbReference>
<dbReference type="PRINTS" id="PR01021">
    <property type="entry name" value="OMPADOMAIN"/>
</dbReference>
<evidence type="ECO:0000256" key="2">
    <source>
        <dbReference type="ARBA" id="ARBA00023136"/>
    </source>
</evidence>
<evidence type="ECO:0000256" key="4">
    <source>
        <dbReference type="PROSITE-ProRule" id="PRU00473"/>
    </source>
</evidence>
<reference evidence="8" key="2">
    <citation type="submission" date="2023-01" db="EMBL/GenBank/DDBJ databases">
        <title>Gilvimarinus xylanilyticus HB14 isolated from Caulerpa lentillifera aquaculture base in Hainan, China.</title>
        <authorList>
            <person name="Zhang Y.-J."/>
        </authorList>
    </citation>
    <scope>NUCLEOTIDE SEQUENCE</scope>
    <source>
        <strain evidence="8">HB14</strain>
    </source>
</reference>
<evidence type="ECO:0000256" key="6">
    <source>
        <dbReference type="SAM" id="SignalP"/>
    </source>
</evidence>
<dbReference type="Gene3D" id="3.30.1330.60">
    <property type="entry name" value="OmpA-like domain"/>
    <property type="match status" value="1"/>
</dbReference>
<feature type="signal peptide" evidence="6">
    <location>
        <begin position="1"/>
        <end position="23"/>
    </location>
</feature>
<dbReference type="Pfam" id="PF00691">
    <property type="entry name" value="OmpA"/>
    <property type="match status" value="1"/>
</dbReference>
<name>A0A9X2KTP9_9GAMM</name>
<accession>A0A9X2KTP9</accession>
<dbReference type="InterPro" id="IPR006664">
    <property type="entry name" value="OMP_bac"/>
</dbReference>
<dbReference type="PANTHER" id="PTHR30329:SF21">
    <property type="entry name" value="LIPOPROTEIN YIAD-RELATED"/>
    <property type="match status" value="1"/>
</dbReference>
<evidence type="ECO:0000313" key="8">
    <source>
        <dbReference type="EMBL" id="MCP8899427.1"/>
    </source>
</evidence>
<reference evidence="8" key="1">
    <citation type="submission" date="2022-05" db="EMBL/GenBank/DDBJ databases">
        <authorList>
            <person name="Sun H.-N."/>
        </authorList>
    </citation>
    <scope>NUCLEOTIDE SEQUENCE</scope>
    <source>
        <strain evidence="8">HB14</strain>
    </source>
</reference>
<keyword evidence="3" id="KW-0998">Cell outer membrane</keyword>
<dbReference type="SUPFAM" id="SSF103088">
    <property type="entry name" value="OmpA-like"/>
    <property type="match status" value="1"/>
</dbReference>
<comment type="subcellular location">
    <subcellularLocation>
        <location evidence="1">Cell outer membrane</location>
    </subcellularLocation>
</comment>
<dbReference type="GO" id="GO:0009279">
    <property type="term" value="C:cell outer membrane"/>
    <property type="evidence" value="ECO:0007669"/>
    <property type="project" value="UniProtKB-SubCell"/>
</dbReference>
<organism evidence="8 9">
    <name type="scientific">Gilvimarinus xylanilyticus</name>
    <dbReference type="NCBI Taxonomy" id="2944139"/>
    <lineage>
        <taxon>Bacteria</taxon>
        <taxon>Pseudomonadati</taxon>
        <taxon>Pseudomonadota</taxon>
        <taxon>Gammaproteobacteria</taxon>
        <taxon>Cellvibrionales</taxon>
        <taxon>Cellvibrionaceae</taxon>
        <taxon>Gilvimarinus</taxon>
    </lineage>
</organism>
<protein>
    <submittedName>
        <fullName evidence="8">OmpA family protein</fullName>
    </submittedName>
</protein>
<dbReference type="InterPro" id="IPR006665">
    <property type="entry name" value="OmpA-like"/>
</dbReference>
<sequence>MKKALLASAIIAASTAQVPSTQAASLETKQAGVATAGVITGALVGGPVGMLAAFVGSIYVAEQMENNEEARQLEKQYQASQSQLRDVTQQLHAAHTTINDFESITLDQLELQVMFKTGDDQLTPQNRQALNTLAKFLVDNAELSIQLDGYADPRGTDEYNNVLSQYRAHSVKEALVAAGVNAERINITAHGAAPVTVSKDAETYALERRVDIQILNQKQSQSLVQAH</sequence>
<keyword evidence="5" id="KW-0175">Coiled coil</keyword>